<dbReference type="Pfam" id="PF00780">
    <property type="entry name" value="CNH"/>
    <property type="match status" value="1"/>
</dbReference>
<dbReference type="PANTHER" id="PTHR47096:SF1">
    <property type="entry name" value="MISSHAPEN LIKE KINASE 1"/>
    <property type="match status" value="1"/>
</dbReference>
<feature type="domain" description="CNH" evidence="7">
    <location>
        <begin position="11"/>
        <end position="130"/>
    </location>
</feature>
<dbReference type="GO" id="GO:0005829">
    <property type="term" value="C:cytosol"/>
    <property type="evidence" value="ECO:0007669"/>
    <property type="project" value="TreeGrafter"/>
</dbReference>
<dbReference type="EMBL" id="GL193162">
    <property type="protein sequence ID" value="EFB14218.1"/>
    <property type="molecule type" value="Genomic_DNA"/>
</dbReference>
<feature type="compositionally biased region" description="Acidic residues" evidence="6">
    <location>
        <begin position="211"/>
        <end position="232"/>
    </location>
</feature>
<evidence type="ECO:0000256" key="4">
    <source>
        <dbReference type="ARBA" id="ARBA00022679"/>
    </source>
</evidence>
<keyword evidence="5" id="KW-0418">Kinase</keyword>
<dbReference type="EC" id="2.7.11.1" evidence="2"/>
<organism evidence="8">
    <name type="scientific">Ailuropoda melanoleuca</name>
    <name type="common">Giant panda</name>
    <dbReference type="NCBI Taxonomy" id="9646"/>
    <lineage>
        <taxon>Eukaryota</taxon>
        <taxon>Metazoa</taxon>
        <taxon>Chordata</taxon>
        <taxon>Craniata</taxon>
        <taxon>Vertebrata</taxon>
        <taxon>Euteleostomi</taxon>
        <taxon>Mammalia</taxon>
        <taxon>Eutheria</taxon>
        <taxon>Laurasiatheria</taxon>
        <taxon>Carnivora</taxon>
        <taxon>Caniformia</taxon>
        <taxon>Ursidae</taxon>
        <taxon>Ailuropoda</taxon>
    </lineage>
</organism>
<gene>
    <name evidence="8" type="ORF">PANDA_013997</name>
</gene>
<comment type="similarity">
    <text evidence="1">Belongs to the protein kinase superfamily. STE Ser/Thr protein kinase family. STE20 subfamily.</text>
</comment>
<evidence type="ECO:0000313" key="8">
    <source>
        <dbReference type="EMBL" id="EFB14218.1"/>
    </source>
</evidence>
<reference evidence="8" key="1">
    <citation type="journal article" date="2010" name="Nature">
        <title>The sequence and de novo assembly of the giant panda genome.</title>
        <authorList>
            <person name="Li R."/>
            <person name="Fan W."/>
            <person name="Tian G."/>
            <person name="Zhu H."/>
            <person name="He L."/>
            <person name="Cai J."/>
            <person name="Huang Q."/>
            <person name="Cai Q."/>
            <person name="Li B."/>
            <person name="Bai Y."/>
            <person name="Zhang Z."/>
            <person name="Zhang Y."/>
            <person name="Wang W."/>
            <person name="Li J."/>
            <person name="Wei F."/>
            <person name="Li H."/>
            <person name="Jian M."/>
            <person name="Li J."/>
            <person name="Zhang Z."/>
            <person name="Nielsen R."/>
            <person name="Li D."/>
            <person name="Gu W."/>
            <person name="Yang Z."/>
            <person name="Xuan Z."/>
            <person name="Ryder O.A."/>
            <person name="Leung F.C."/>
            <person name="Zhou Y."/>
            <person name="Cao J."/>
            <person name="Sun X."/>
            <person name="Fu Y."/>
            <person name="Fang X."/>
            <person name="Guo X."/>
            <person name="Wang B."/>
            <person name="Hou R."/>
            <person name="Shen F."/>
            <person name="Mu B."/>
            <person name="Ni P."/>
            <person name="Lin R."/>
            <person name="Qian W."/>
            <person name="Wang G."/>
            <person name="Yu C."/>
            <person name="Nie W."/>
            <person name="Wang J."/>
            <person name="Wu Z."/>
            <person name="Liang H."/>
            <person name="Min J."/>
            <person name="Wu Q."/>
            <person name="Cheng S."/>
            <person name="Ruan J."/>
            <person name="Wang M."/>
            <person name="Shi Z."/>
            <person name="Wen M."/>
            <person name="Liu B."/>
            <person name="Ren X."/>
            <person name="Zheng H."/>
            <person name="Dong D."/>
            <person name="Cook K."/>
            <person name="Shan G."/>
            <person name="Zhang H."/>
            <person name="Kosiol C."/>
            <person name="Xie X."/>
            <person name="Lu Z."/>
            <person name="Zheng H."/>
            <person name="Li Y."/>
            <person name="Steiner C.C."/>
            <person name="Lam T.T."/>
            <person name="Lin S."/>
            <person name="Zhang Q."/>
            <person name="Li G."/>
            <person name="Tian J."/>
            <person name="Gong T."/>
            <person name="Liu H."/>
            <person name="Zhang D."/>
            <person name="Fang L."/>
            <person name="Ye C."/>
            <person name="Zhang J."/>
            <person name="Hu W."/>
            <person name="Xu A."/>
            <person name="Ren Y."/>
            <person name="Zhang G."/>
            <person name="Bruford M.W."/>
            <person name="Li Q."/>
            <person name="Ma L."/>
            <person name="Guo Y."/>
            <person name="An N."/>
            <person name="Hu Y."/>
            <person name="Zheng Y."/>
            <person name="Shi Y."/>
            <person name="Li Z."/>
            <person name="Liu Q."/>
            <person name="Chen Y."/>
            <person name="Zhao J."/>
            <person name="Qu N."/>
            <person name="Zhao S."/>
            <person name="Tian F."/>
            <person name="Wang X."/>
            <person name="Wang H."/>
            <person name="Xu L."/>
            <person name="Liu X."/>
            <person name="Vinar T."/>
            <person name="Wang Y."/>
            <person name="Lam T.W."/>
            <person name="Yiu S.M."/>
            <person name="Liu S."/>
            <person name="Zhang H."/>
            <person name="Li D."/>
            <person name="Huang Y."/>
            <person name="Wang X."/>
            <person name="Yang G."/>
            <person name="Jiang Z."/>
            <person name="Wang J."/>
            <person name="Qin N."/>
            <person name="Li L."/>
            <person name="Li J."/>
            <person name="Bolund L."/>
            <person name="Kristiansen K."/>
            <person name="Wong G.K."/>
            <person name="Olson M."/>
            <person name="Zhang X."/>
            <person name="Li S."/>
            <person name="Yang H."/>
            <person name="Wang J."/>
            <person name="Wang J."/>
        </authorList>
    </citation>
    <scope>NUCLEOTIDE SEQUENCE [LARGE SCALE GENOMIC DNA]</scope>
</reference>
<feature type="region of interest" description="Disordered" evidence="6">
    <location>
        <begin position="182"/>
        <end position="255"/>
    </location>
</feature>
<dbReference type="GO" id="GO:0004674">
    <property type="term" value="F:protein serine/threonine kinase activity"/>
    <property type="evidence" value="ECO:0007669"/>
    <property type="project" value="UniProtKB-KW"/>
</dbReference>
<evidence type="ECO:0000256" key="5">
    <source>
        <dbReference type="ARBA" id="ARBA00022777"/>
    </source>
</evidence>
<keyword evidence="4" id="KW-0808">Transferase</keyword>
<evidence type="ECO:0000256" key="3">
    <source>
        <dbReference type="ARBA" id="ARBA00022527"/>
    </source>
</evidence>
<protein>
    <recommendedName>
        <fullName evidence="2">non-specific serine/threonine protein kinase</fullName>
        <ecNumber evidence="2">2.7.11.1</ecNumber>
    </recommendedName>
</protein>
<evidence type="ECO:0000256" key="6">
    <source>
        <dbReference type="SAM" id="MobiDB-lite"/>
    </source>
</evidence>
<accession>D2HQ58</accession>
<dbReference type="InterPro" id="IPR001180">
    <property type="entry name" value="CNH_dom"/>
</dbReference>
<sequence length="664" mass="74625">MKESNFWYLLSSVKVYAWAPKLYHKFMGFKSFGELVHKRLLVDLTVEEGQSLKVIYGSCAGFHAVDVDLGLVYDIYLRTHIRKNPHSMIQCSIKPHAITMLLNADGMELLVCNEDEKVYVNTYGRIPKDVVLKSQGQKRSFRTESLPAESAAAAAASDDQADDIVAVEQYGPQESVHVIRAESDTDDSSTSSLEKILASPATSSSQSFEFEQVDEVEQVDEEKEVEQLDQVEQEARSASSASAGTSDEPLQPSPSIISYINKREVELMKKFKEQLEEKTQMLRADIRSQQDALEMIKEQLQRMQDSNFQMQPTVSHHLDHPEPQSLEPVPKKQRTEQMESLSDFEISLSCGSCSSHSFNCPEELEEPCDVSSQVWKACFNCEAERFHFHKHWGSPGSTEGVVAIQLAAIHLPEIKILGELDPYTHAQPLLQGQDLFPQQQLQQMQDQHFGQQLLPEQQMQEQPQQPSATVGNQMLQICLPGQASVAVPLCEDPATFMQTQPIVVPVQLVAGQQPSGYYQDETPGDDEDDSHSFLSEEQQGVPMDPLPLGYSPVSDTVTSTSFPLSPMNSDSNLVTLETPQDYIQLWQQPPDPQHHYLHVNAWPSSEQTALQDQATWPQVPPPEASPEAFEDPDEYSPGRMGYFMSAEPSDLDEHQQQRYFHTKP</sequence>
<evidence type="ECO:0000259" key="7">
    <source>
        <dbReference type="Pfam" id="PF00780"/>
    </source>
</evidence>
<dbReference type="InterPro" id="IPR051700">
    <property type="entry name" value="STE20_Ser-Thr_kinase"/>
</dbReference>
<dbReference type="AlphaFoldDB" id="D2HQ58"/>
<evidence type="ECO:0000256" key="2">
    <source>
        <dbReference type="ARBA" id="ARBA00012513"/>
    </source>
</evidence>
<keyword evidence="3" id="KW-0723">Serine/threonine-protein kinase</keyword>
<name>D2HQ58_AILME</name>
<evidence type="ECO:0000256" key="1">
    <source>
        <dbReference type="ARBA" id="ARBA00008874"/>
    </source>
</evidence>
<feature type="region of interest" description="Disordered" evidence="6">
    <location>
        <begin position="514"/>
        <end position="544"/>
    </location>
</feature>
<proteinExistence type="inferred from homology"/>
<dbReference type="InParanoid" id="D2HQ58"/>
<dbReference type="PANTHER" id="PTHR47096">
    <property type="entry name" value="MISSHAPEN LIKE KINASE 1"/>
    <property type="match status" value="1"/>
</dbReference>
<feature type="region of interest" description="Disordered" evidence="6">
    <location>
        <begin position="615"/>
        <end position="664"/>
    </location>
</feature>